<reference evidence="1 2" key="1">
    <citation type="journal article" date="2022" name="Int. J. Syst. Evol. Microbiol.">
        <title>Neobacillus kokaensis sp. nov., isolated from soil.</title>
        <authorList>
            <person name="Yuki K."/>
            <person name="Matsubara H."/>
            <person name="Yamaguchi S."/>
        </authorList>
    </citation>
    <scope>NUCLEOTIDE SEQUENCE [LARGE SCALE GENOMIC DNA]</scope>
    <source>
        <strain evidence="1 2">LOB 377</strain>
    </source>
</reference>
<sequence length="70" mass="7888">MKEVFKSAKLTIEYTYEPEAGEKAPTISEQSATLDIPQEHLVAVLDLLQEKGVFNGHLRGIAKELDFKRD</sequence>
<accession>A0ABQ3N6R7</accession>
<dbReference type="EMBL" id="BNDS01000015">
    <property type="protein sequence ID" value="GHH99751.1"/>
    <property type="molecule type" value="Genomic_DNA"/>
</dbReference>
<evidence type="ECO:0000313" key="2">
    <source>
        <dbReference type="Proteomes" id="UP000637074"/>
    </source>
</evidence>
<comment type="caution">
    <text evidence="1">The sequence shown here is derived from an EMBL/GenBank/DDBJ whole genome shotgun (WGS) entry which is preliminary data.</text>
</comment>
<dbReference type="RefSeq" id="WP_191274654.1">
    <property type="nucleotide sequence ID" value="NZ_BNDS01000015.1"/>
</dbReference>
<gene>
    <name evidence="1" type="ORF">AM1BK_32940</name>
</gene>
<dbReference type="Proteomes" id="UP000637074">
    <property type="component" value="Unassembled WGS sequence"/>
</dbReference>
<protein>
    <submittedName>
        <fullName evidence="1">Uncharacterized protein</fullName>
    </submittedName>
</protein>
<evidence type="ECO:0000313" key="1">
    <source>
        <dbReference type="EMBL" id="GHH99751.1"/>
    </source>
</evidence>
<proteinExistence type="predicted"/>
<keyword evidence="2" id="KW-1185">Reference proteome</keyword>
<name>A0ABQ3N6R7_9BACI</name>
<organism evidence="1 2">
    <name type="scientific">Neobacillus kokaensis</name>
    <dbReference type="NCBI Taxonomy" id="2759023"/>
    <lineage>
        <taxon>Bacteria</taxon>
        <taxon>Bacillati</taxon>
        <taxon>Bacillota</taxon>
        <taxon>Bacilli</taxon>
        <taxon>Bacillales</taxon>
        <taxon>Bacillaceae</taxon>
        <taxon>Neobacillus</taxon>
    </lineage>
</organism>